<evidence type="ECO:0000313" key="2">
    <source>
        <dbReference type="EMBL" id="AHF05571.1"/>
    </source>
</evidence>
<evidence type="ECO:0000259" key="1">
    <source>
        <dbReference type="PROSITE" id="PS50943"/>
    </source>
</evidence>
<dbReference type="InterPro" id="IPR027417">
    <property type="entry name" value="P-loop_NTPase"/>
</dbReference>
<dbReference type="InterPro" id="IPR001387">
    <property type="entry name" value="Cro/C1-type_HTH"/>
</dbReference>
<name>W0E931_MARPU</name>
<dbReference type="OrthoDB" id="5766869at2"/>
<proteinExistence type="predicted"/>
<reference evidence="2 3" key="1">
    <citation type="submission" date="2013-12" db="EMBL/GenBank/DDBJ databases">
        <authorList>
            <consortium name="DOE Joint Genome Institute"/>
            <person name="Bryant D.A."/>
            <person name="Huntemann M."/>
            <person name="Han J."/>
            <person name="Chen A."/>
            <person name="Kyrpides N."/>
            <person name="Mavromatis K."/>
            <person name="Markowitz V."/>
            <person name="Palaniappan K."/>
            <person name="Ivanova N."/>
            <person name="Schaumberg A."/>
            <person name="Pati A."/>
            <person name="Liolios K."/>
            <person name="Nordberg H.P."/>
            <person name="Cantor M.N."/>
            <person name="Hua S.X."/>
            <person name="Woyke T."/>
        </authorList>
    </citation>
    <scope>NUCLEOTIDE SEQUENCE [LARGE SCALE GENOMIC DNA]</scope>
    <source>
        <strain evidence="2 3">984</strain>
    </source>
</reference>
<keyword evidence="3" id="KW-1185">Reference proteome</keyword>
<dbReference type="AlphaFoldDB" id="W0E931"/>
<dbReference type="SUPFAM" id="SSF47413">
    <property type="entry name" value="lambda repressor-like DNA-binding domains"/>
    <property type="match status" value="1"/>
</dbReference>
<evidence type="ECO:0000313" key="3">
    <source>
        <dbReference type="Proteomes" id="UP000005275"/>
    </source>
</evidence>
<dbReference type="RefSeq" id="WP_005223497.1">
    <property type="nucleotide sequence ID" value="NZ_CP007031.1"/>
</dbReference>
<protein>
    <recommendedName>
        <fullName evidence="1">HTH cro/C1-type domain-containing protein</fullName>
    </recommendedName>
</protein>
<dbReference type="Pfam" id="PF01381">
    <property type="entry name" value="HTH_3"/>
    <property type="match status" value="1"/>
</dbReference>
<organism evidence="2 3">
    <name type="scientific">Marichromatium purpuratum 984</name>
    <dbReference type="NCBI Taxonomy" id="765910"/>
    <lineage>
        <taxon>Bacteria</taxon>
        <taxon>Pseudomonadati</taxon>
        <taxon>Pseudomonadota</taxon>
        <taxon>Gammaproteobacteria</taxon>
        <taxon>Chromatiales</taxon>
        <taxon>Chromatiaceae</taxon>
        <taxon>Marichromatium</taxon>
    </lineage>
</organism>
<dbReference type="HOGENOM" id="CLU_666988_0_0_6"/>
<dbReference type="SUPFAM" id="SSF52540">
    <property type="entry name" value="P-loop containing nucleoside triphosphate hydrolases"/>
    <property type="match status" value="1"/>
</dbReference>
<dbReference type="EMBL" id="CP007031">
    <property type="protein sequence ID" value="AHF05571.1"/>
    <property type="molecule type" value="Genomic_DNA"/>
</dbReference>
<gene>
    <name evidence="2" type="ORF">MARPU_12040</name>
</gene>
<dbReference type="PROSITE" id="PS50943">
    <property type="entry name" value="HTH_CROC1"/>
    <property type="match status" value="1"/>
</dbReference>
<sequence>MKQDEDVFERQALKRLLKEKGLSIEQLAARVVDLDARTLQRLASGKTRCPHPSTVKKIADALGVEVSALYRPHRALSGQAEDADKATPFDHLSPAYGDRFVGRHEILRRLELALNEGRGVSLVGARSIGKSSILETWRSEASGLGHCVHLLSGYGVAGRDHQAFVEAILAETSSIGQVPESPDGAADCLSRWCDQRREATYRRPLILLDDAKPFLLRCDVRFLERLRGMLTDRRLCLVLASRQSIDAIYHEDQRTSPFLNLLELCRVGLLDEAGCQAAEIPPPAGRTVAVGAVEARQLIARGETRWREGDAEWLLEWAGGHPFYLMLLAGRLYEARGDGGGDARAEALARFRDEAERQLASWWEILGAGERERLRRGLDRPAPDFRLCSQGLMTADGRPFGRVLSAWLKETG</sequence>
<dbReference type="KEGG" id="mpur:MARPU_12040"/>
<dbReference type="Gene3D" id="1.10.260.40">
    <property type="entry name" value="lambda repressor-like DNA-binding domains"/>
    <property type="match status" value="1"/>
</dbReference>
<dbReference type="Gene3D" id="3.40.50.300">
    <property type="entry name" value="P-loop containing nucleotide triphosphate hydrolases"/>
    <property type="match status" value="1"/>
</dbReference>
<dbReference type="GO" id="GO:0003677">
    <property type="term" value="F:DNA binding"/>
    <property type="evidence" value="ECO:0007669"/>
    <property type="project" value="InterPro"/>
</dbReference>
<feature type="domain" description="HTH cro/C1-type" evidence="1">
    <location>
        <begin position="13"/>
        <end position="69"/>
    </location>
</feature>
<dbReference type="CDD" id="cd00093">
    <property type="entry name" value="HTH_XRE"/>
    <property type="match status" value="1"/>
</dbReference>
<accession>W0E931</accession>
<dbReference type="STRING" id="765910.MARPU_12040"/>
<dbReference type="eggNOG" id="COG3267">
    <property type="taxonomic scope" value="Bacteria"/>
</dbReference>
<dbReference type="Proteomes" id="UP000005275">
    <property type="component" value="Chromosome"/>
</dbReference>
<dbReference type="SMART" id="SM00530">
    <property type="entry name" value="HTH_XRE"/>
    <property type="match status" value="1"/>
</dbReference>
<dbReference type="InterPro" id="IPR010982">
    <property type="entry name" value="Lambda_DNA-bd_dom_sf"/>
</dbReference>